<organism evidence="3 4">
    <name type="scientific">Bacillus methanolicus (strain MGA3 / ATCC 53907)</name>
    <dbReference type="NCBI Taxonomy" id="796606"/>
    <lineage>
        <taxon>Bacteria</taxon>
        <taxon>Bacillati</taxon>
        <taxon>Bacillota</taxon>
        <taxon>Bacilli</taxon>
        <taxon>Bacillales</taxon>
        <taxon>Bacillaceae</taxon>
        <taxon>Bacillus</taxon>
    </lineage>
</organism>
<proteinExistence type="predicted"/>
<feature type="compositionally biased region" description="Gly residues" evidence="1">
    <location>
        <begin position="138"/>
        <end position="157"/>
    </location>
</feature>
<gene>
    <name evidence="3" type="ORF">BMMGA3_01525</name>
</gene>
<name>I3DTZ4_BACMM</name>
<feature type="transmembrane region" description="Helical" evidence="2">
    <location>
        <begin position="473"/>
        <end position="497"/>
    </location>
</feature>
<feature type="compositionally biased region" description="Gly residues" evidence="1">
    <location>
        <begin position="168"/>
        <end position="189"/>
    </location>
</feature>
<evidence type="ECO:0000313" key="3">
    <source>
        <dbReference type="EMBL" id="AIE58779.1"/>
    </source>
</evidence>
<protein>
    <submittedName>
        <fullName evidence="3">Uncharacterized protein</fullName>
    </submittedName>
</protein>
<sequence>MSERTLSSRLAALLMIVVLLFWNSFPIISFAGSFITPGKPINPGKALTPGQPIKGGQFIIPGQVYNPGKAIAPGEAAAPDKTGGASGRPILPRSPYQNGVFIIPNALPFTSESLYWQLRYLETGGALQGGTTINGGYSFEGGQGPSGGQGINGGQGPNSGQSVNVGQGIIGGQGPNGGQGVNGGPGPNGGLAPNSGQVINRGQGPNGGQSLNGDQVLNGGKGLHGGQGPNGGQIPNGSGLPGNNSSSNSEVSTNSQTSEGGWGQTLFEFYKNKIKKFGTDIIFATDNIAQGVVASIAGYKFIDHPKKGGYKFLGNRKSDSKIMQWFLDRYSKDIKNNKRNYNDFEKKEFLKSKGLAGFKETLKKSIKDSWIPFYKQETQVKIKGHKVPKIETKWAINKDFFKVSKMLKGNGVTNWILTTGQTMYDYTLGSKKDKFNTTDFYADLSTDVTIGAGTTLVSAIVSSAAAGAAGGSVFPGAGTIAGAAAGLAVGIFSYFFMNSRPGKALRSVIRNGFKWGYDKLSSGAKTIGNKISEVGGKVMSGLKKLGGMFG</sequence>
<feature type="region of interest" description="Disordered" evidence="1">
    <location>
        <begin position="137"/>
        <end position="259"/>
    </location>
</feature>
<dbReference type="EMBL" id="CP007739">
    <property type="protein sequence ID" value="AIE58779.1"/>
    <property type="molecule type" value="Genomic_DNA"/>
</dbReference>
<keyword evidence="2" id="KW-0812">Transmembrane</keyword>
<accession>I3DTZ4</accession>
<evidence type="ECO:0000256" key="2">
    <source>
        <dbReference type="SAM" id="Phobius"/>
    </source>
</evidence>
<dbReference type="RefSeq" id="WP_003349701.1">
    <property type="nucleotide sequence ID" value="NZ_ADWW01000007.1"/>
</dbReference>
<evidence type="ECO:0000313" key="4">
    <source>
        <dbReference type="Proteomes" id="UP000027602"/>
    </source>
</evidence>
<dbReference type="OrthoDB" id="2732461at2"/>
<dbReference type="Proteomes" id="UP000027602">
    <property type="component" value="Chromosome"/>
</dbReference>
<dbReference type="HOGENOM" id="CLU_549611_0_0_9"/>
<dbReference type="eggNOG" id="COG3266">
    <property type="taxonomic scope" value="Bacteria"/>
</dbReference>
<feature type="compositionally biased region" description="Low complexity" evidence="1">
    <location>
        <begin position="232"/>
        <end position="259"/>
    </location>
</feature>
<dbReference type="AlphaFoldDB" id="I3DTZ4"/>
<keyword evidence="4" id="KW-1185">Reference proteome</keyword>
<dbReference type="STRING" id="796606.BMMGA3_01525"/>
<feature type="compositionally biased region" description="Gly residues" evidence="1">
    <location>
        <begin position="219"/>
        <end position="231"/>
    </location>
</feature>
<reference evidence="3 4" key="1">
    <citation type="journal article" date="2015" name="BMC Genomics">
        <title>Transcriptome analysis of thermophilic methylotrophic Bacillus methanolicus MGA3 using RNA-sequencing provides detailed insights into its previously uncharted transcriptional landscape.</title>
        <authorList>
            <person name="Irla M."/>
            <person name="Neshat A."/>
            <person name="Brautaset T."/>
            <person name="Ruckert C."/>
            <person name="Kalinowski J."/>
            <person name="Wendisch V.F."/>
        </authorList>
    </citation>
    <scope>NUCLEOTIDE SEQUENCE [LARGE SCALE GENOMIC DNA]</scope>
    <source>
        <strain evidence="4">MGA3 / ATCC 53907</strain>
    </source>
</reference>
<keyword evidence="2" id="KW-1133">Transmembrane helix</keyword>
<evidence type="ECO:0000256" key="1">
    <source>
        <dbReference type="SAM" id="MobiDB-lite"/>
    </source>
</evidence>
<keyword evidence="2" id="KW-0472">Membrane</keyword>
<feature type="compositionally biased region" description="Low complexity" evidence="1">
    <location>
        <begin position="158"/>
        <end position="167"/>
    </location>
</feature>
<dbReference type="KEGG" id="bmet:BMMGA3_01525"/>